<dbReference type="InterPro" id="IPR042099">
    <property type="entry name" value="ANL_N_sf"/>
</dbReference>
<organism evidence="4 5">
    <name type="scientific">Talaromyces amestolkiae</name>
    <dbReference type="NCBI Taxonomy" id="1196081"/>
    <lineage>
        <taxon>Eukaryota</taxon>
        <taxon>Fungi</taxon>
        <taxon>Dikarya</taxon>
        <taxon>Ascomycota</taxon>
        <taxon>Pezizomycotina</taxon>
        <taxon>Eurotiomycetes</taxon>
        <taxon>Eurotiomycetidae</taxon>
        <taxon>Eurotiales</taxon>
        <taxon>Trichocomaceae</taxon>
        <taxon>Talaromyces</taxon>
        <taxon>Talaromyces sect. Talaromyces</taxon>
    </lineage>
</organism>
<dbReference type="PANTHER" id="PTHR43439">
    <property type="entry name" value="PHENYLACETATE-COENZYME A LIGASE"/>
    <property type="match status" value="1"/>
</dbReference>
<evidence type="ECO:0000313" key="5">
    <source>
        <dbReference type="Proteomes" id="UP000249363"/>
    </source>
</evidence>
<protein>
    <recommendedName>
        <fullName evidence="3">AMP-dependent synthetase/ligase domain-containing protein</fullName>
    </recommendedName>
</protein>
<evidence type="ECO:0000256" key="2">
    <source>
        <dbReference type="ARBA" id="ARBA00022553"/>
    </source>
</evidence>
<dbReference type="Pfam" id="PF00501">
    <property type="entry name" value="AMP-binding"/>
    <property type="match status" value="1"/>
</dbReference>
<proteinExistence type="predicted"/>
<feature type="domain" description="AMP-dependent synthetase/ligase" evidence="3">
    <location>
        <begin position="339"/>
        <end position="642"/>
    </location>
</feature>
<comment type="caution">
    <text evidence="4">The sequence shown here is derived from an EMBL/GenBank/DDBJ whole genome shotgun (WGS) entry which is preliminary data.</text>
</comment>
<dbReference type="Pfam" id="PF23562">
    <property type="entry name" value="AMP-binding_C_3"/>
    <property type="match status" value="1"/>
</dbReference>
<dbReference type="SUPFAM" id="SSF53474">
    <property type="entry name" value="alpha/beta-Hydrolases"/>
    <property type="match status" value="1"/>
</dbReference>
<dbReference type="AlphaFoldDB" id="A0A364KXQ1"/>
<accession>A0A364KXQ1</accession>
<sequence>MEPSFVPKPTTPSSSKTELQIGGLKTYIYGLNQVRQEGWTDLAVLYIAHGRTRSYRDSEALAHEILHQVRSDPTPKGAGLIVVTIDARNHGERKLNDMTNMGWTEGNESHAQDILSIISGSAHDYELLIDYLPTYLPEFNKFYNFMSGISLGGHTSWRVATSSVALKGKLHGVAIIIGCPKLTSLLLSRLGVDLEAAAREFSVPLDLVHTISYDKLSTILTDEQRQRWPKAVAELTTSLDQVVEQSYPKDIPTFILNGQLDPLVPDKFTAQWVKQRVSEEGYHNIEYFVQKNTGHTEKIKIMAKNPYRLIPNIVDQLAQDEPDKLYAELPISHTDFASGFRPVTYAVLANAVNGVAWWLTETLGPAGANFPTVAYVGPNDMSHILLIVGAVKAGYKMLFTSPKYSTEGQVRLMKAVDCKAILTSSIITPVSEVVEQVAEKHGDIPIHQVPMVTHFLDSEYQPFPYKKSFEEAHDEPWMVLHTSGTTGFPKPVIWTHDWAASFALQRYLEPPEGYESFDRLILGARVFSLFPHFHAGHLFVAILLALYSGTTIIMPPALATPTAELAVAASEHIKVDAYTLVPPYIEQLGANLWMVDTLVKNGVNTIFWAGGPVSQHHAEEVASRITLFNTSGSTEMGMWPVIRKSGPWDPRICREMCFHPQNNIDFREQSEGIYSVIVVKNDPKTGVQPVFYYAKEVAEYDTGDLYTPVSEFGEDHRLWRYYGRSDDMQVFASGLKWHPTVAERRIVSENASLVQEALLDGFNRTHIVLLLELVPSLAADLSAMSEQEQADTKDKILNELWPTISDINVSSPAWVEIDRRRVFFCEAGKPLARTAKGTVQRRQAIANYESQIQDLF</sequence>
<keyword evidence="5" id="KW-1185">Reference proteome</keyword>
<dbReference type="Gene3D" id="3.40.50.12780">
    <property type="entry name" value="N-terminal domain of ligase-like"/>
    <property type="match status" value="1"/>
</dbReference>
<evidence type="ECO:0000256" key="1">
    <source>
        <dbReference type="ARBA" id="ARBA00022450"/>
    </source>
</evidence>
<dbReference type="InterPro" id="IPR020845">
    <property type="entry name" value="AMP-binding_CS"/>
</dbReference>
<dbReference type="RefSeq" id="XP_040732830.1">
    <property type="nucleotide sequence ID" value="XM_040876680.1"/>
</dbReference>
<dbReference type="EMBL" id="MIKG01000007">
    <property type="protein sequence ID" value="RAO68314.1"/>
    <property type="molecule type" value="Genomic_DNA"/>
</dbReference>
<dbReference type="GeneID" id="63793542"/>
<keyword evidence="1" id="KW-0596">Phosphopantetheine</keyword>
<evidence type="ECO:0000259" key="3">
    <source>
        <dbReference type="Pfam" id="PF00501"/>
    </source>
</evidence>
<dbReference type="InterPro" id="IPR000873">
    <property type="entry name" value="AMP-dep_synth/lig_dom"/>
</dbReference>
<reference evidence="4 5" key="1">
    <citation type="journal article" date="2017" name="Biotechnol. Biofuels">
        <title>Differential beta-glucosidase expression as a function of carbon source availability in Talaromyces amestolkiae: a genomic and proteomic approach.</title>
        <authorList>
            <person name="de Eugenio L.I."/>
            <person name="Mendez-Liter J.A."/>
            <person name="Nieto-Dominguez M."/>
            <person name="Alonso L."/>
            <person name="Gil-Munoz J."/>
            <person name="Barriuso J."/>
            <person name="Prieto A."/>
            <person name="Martinez M.J."/>
        </authorList>
    </citation>
    <scope>NUCLEOTIDE SEQUENCE [LARGE SCALE GENOMIC DNA]</scope>
    <source>
        <strain evidence="4 5">CIB</strain>
    </source>
</reference>
<gene>
    <name evidence="4" type="ORF">BHQ10_004326</name>
</gene>
<dbReference type="OrthoDB" id="429813at2759"/>
<dbReference type="PANTHER" id="PTHR43439:SF2">
    <property type="entry name" value="ENZYME, PUTATIVE (JCVI)-RELATED"/>
    <property type="match status" value="1"/>
</dbReference>
<name>A0A364KXQ1_TALAM</name>
<dbReference type="PROSITE" id="PS00455">
    <property type="entry name" value="AMP_BINDING"/>
    <property type="match status" value="1"/>
</dbReference>
<evidence type="ECO:0000313" key="4">
    <source>
        <dbReference type="EMBL" id="RAO68314.1"/>
    </source>
</evidence>
<dbReference type="SUPFAM" id="SSF56801">
    <property type="entry name" value="Acetyl-CoA synthetase-like"/>
    <property type="match status" value="1"/>
</dbReference>
<dbReference type="Proteomes" id="UP000249363">
    <property type="component" value="Unassembled WGS sequence"/>
</dbReference>
<dbReference type="InterPro" id="IPR051414">
    <property type="entry name" value="Adenylate-forming_Reductase"/>
</dbReference>
<keyword evidence="2" id="KW-0597">Phosphoprotein</keyword>
<dbReference type="Gene3D" id="3.40.50.1820">
    <property type="entry name" value="alpha/beta hydrolase"/>
    <property type="match status" value="1"/>
</dbReference>
<dbReference type="STRING" id="1196081.A0A364KXQ1"/>
<dbReference type="InterPro" id="IPR029058">
    <property type="entry name" value="AB_hydrolase_fold"/>
</dbReference>